<keyword evidence="4" id="KW-0109">Calcium transport</keyword>
<feature type="domain" description="EF-hand" evidence="14">
    <location>
        <begin position="93"/>
        <end position="128"/>
    </location>
</feature>
<dbReference type="GO" id="GO:0036444">
    <property type="term" value="P:calcium import into the mitochondrion"/>
    <property type="evidence" value="ECO:0007669"/>
    <property type="project" value="UniProtKB-ARBA"/>
</dbReference>
<evidence type="ECO:0000313" key="15">
    <source>
        <dbReference type="EMBL" id="KOB73136.1"/>
    </source>
</evidence>
<dbReference type="PANTHER" id="PTHR12294">
    <property type="entry name" value="EF HAND DOMAIN FAMILY A1,A2-RELATED"/>
    <property type="match status" value="1"/>
</dbReference>
<evidence type="ECO:0000256" key="3">
    <source>
        <dbReference type="ARBA" id="ARBA00022448"/>
    </source>
</evidence>
<keyword evidence="8" id="KW-0106">Calcium</keyword>
<comment type="caution">
    <text evidence="15">The sequence shown here is derived from an EMBL/GenBank/DDBJ whole genome shotgun (WGS) entry which is preliminary data.</text>
</comment>
<evidence type="ECO:0000256" key="6">
    <source>
        <dbReference type="ARBA" id="ARBA00022737"/>
    </source>
</evidence>
<evidence type="ECO:0000256" key="5">
    <source>
        <dbReference type="ARBA" id="ARBA00022723"/>
    </source>
</evidence>
<evidence type="ECO:0000313" key="16">
    <source>
        <dbReference type="Proteomes" id="UP000037510"/>
    </source>
</evidence>
<protein>
    <submittedName>
        <fullName evidence="15">Putative mitochondrial solute carrier</fullName>
    </submittedName>
</protein>
<keyword evidence="7" id="KW-0999">Mitochondrion inner membrane</keyword>
<keyword evidence="16" id="KW-1185">Reference proteome</keyword>
<dbReference type="PROSITE" id="PS50222">
    <property type="entry name" value="EF_HAND_2"/>
    <property type="match status" value="2"/>
</dbReference>
<dbReference type="InterPro" id="IPR018247">
    <property type="entry name" value="EF_Hand_1_Ca_BS"/>
</dbReference>
<keyword evidence="6" id="KW-0677">Repeat</keyword>
<accession>A0A0L7LD61</accession>
<evidence type="ECO:0000256" key="1">
    <source>
        <dbReference type="ARBA" id="ARBA00004273"/>
    </source>
</evidence>
<keyword evidence="11" id="KW-0496">Mitochondrion</keyword>
<dbReference type="EMBL" id="JTDY01001696">
    <property type="protein sequence ID" value="KOB73136.1"/>
    <property type="molecule type" value="Genomic_DNA"/>
</dbReference>
<dbReference type="PANTHER" id="PTHR12294:SF1">
    <property type="entry name" value="CALCIUM UPTAKE PROTEIN 1, MITOCHONDRIAL"/>
    <property type="match status" value="1"/>
</dbReference>
<keyword evidence="3" id="KW-0813">Transport</keyword>
<dbReference type="Proteomes" id="UP000037510">
    <property type="component" value="Unassembled WGS sequence"/>
</dbReference>
<evidence type="ECO:0000256" key="11">
    <source>
        <dbReference type="ARBA" id="ARBA00023128"/>
    </source>
</evidence>
<keyword evidence="5" id="KW-0479">Metal-binding</keyword>
<dbReference type="GO" id="GO:0005509">
    <property type="term" value="F:calcium ion binding"/>
    <property type="evidence" value="ECO:0007669"/>
    <property type="project" value="InterPro"/>
</dbReference>
<dbReference type="GO" id="GO:0051560">
    <property type="term" value="P:mitochondrial calcium ion homeostasis"/>
    <property type="evidence" value="ECO:0007669"/>
    <property type="project" value="TreeGrafter"/>
</dbReference>
<dbReference type="Gene3D" id="1.10.238.10">
    <property type="entry name" value="EF-hand"/>
    <property type="match status" value="2"/>
</dbReference>
<keyword evidence="9" id="KW-0809">Transit peptide</keyword>
<dbReference type="SUPFAM" id="SSF47473">
    <property type="entry name" value="EF-hand"/>
    <property type="match status" value="1"/>
</dbReference>
<dbReference type="AlphaFoldDB" id="A0A0L7LD61"/>
<dbReference type="InterPro" id="IPR002048">
    <property type="entry name" value="EF_hand_dom"/>
</dbReference>
<dbReference type="InterPro" id="IPR039800">
    <property type="entry name" value="MICU1/2/3"/>
</dbReference>
<dbReference type="Pfam" id="PF13202">
    <property type="entry name" value="EF-hand_5"/>
    <property type="match status" value="2"/>
</dbReference>
<evidence type="ECO:0000256" key="9">
    <source>
        <dbReference type="ARBA" id="ARBA00022946"/>
    </source>
</evidence>
<name>A0A0L7LD61_OPEBR</name>
<evidence type="ECO:0000256" key="8">
    <source>
        <dbReference type="ARBA" id="ARBA00022837"/>
    </source>
</evidence>
<dbReference type="STRING" id="104452.A0A0L7LD61"/>
<evidence type="ECO:0000256" key="7">
    <source>
        <dbReference type="ARBA" id="ARBA00022792"/>
    </source>
</evidence>
<evidence type="ECO:0000259" key="14">
    <source>
        <dbReference type="PROSITE" id="PS50222"/>
    </source>
</evidence>
<organism evidence="15 16">
    <name type="scientific">Operophtera brumata</name>
    <name type="common">Winter moth</name>
    <name type="synonym">Phalaena brumata</name>
    <dbReference type="NCBI Taxonomy" id="104452"/>
    <lineage>
        <taxon>Eukaryota</taxon>
        <taxon>Metazoa</taxon>
        <taxon>Ecdysozoa</taxon>
        <taxon>Arthropoda</taxon>
        <taxon>Hexapoda</taxon>
        <taxon>Insecta</taxon>
        <taxon>Pterygota</taxon>
        <taxon>Neoptera</taxon>
        <taxon>Endopterygota</taxon>
        <taxon>Lepidoptera</taxon>
        <taxon>Glossata</taxon>
        <taxon>Ditrysia</taxon>
        <taxon>Geometroidea</taxon>
        <taxon>Geometridae</taxon>
        <taxon>Larentiinae</taxon>
        <taxon>Operophtera</taxon>
    </lineage>
</organism>
<evidence type="ECO:0000256" key="4">
    <source>
        <dbReference type="ARBA" id="ARBA00022568"/>
    </source>
</evidence>
<reference evidence="15 16" key="1">
    <citation type="journal article" date="2015" name="Genome Biol. Evol.">
        <title>The genome of winter moth (Operophtera brumata) provides a genomic perspective on sexual dimorphism and phenology.</title>
        <authorList>
            <person name="Derks M.F."/>
            <person name="Smit S."/>
            <person name="Salis L."/>
            <person name="Schijlen E."/>
            <person name="Bossers A."/>
            <person name="Mateman C."/>
            <person name="Pijl A.S."/>
            <person name="de Ridder D."/>
            <person name="Groenen M.A."/>
            <person name="Visser M.E."/>
            <person name="Megens H.J."/>
        </authorList>
    </citation>
    <scope>NUCLEOTIDE SEQUENCE [LARGE SCALE GENOMIC DNA]</scope>
    <source>
        <strain evidence="15">WM2013NL</strain>
        <tissue evidence="15">Head and thorax</tissue>
    </source>
</reference>
<comment type="similarity">
    <text evidence="13">Belongs to the MICU1 family. MICU1 subfamily.</text>
</comment>
<evidence type="ECO:0000256" key="10">
    <source>
        <dbReference type="ARBA" id="ARBA00023065"/>
    </source>
</evidence>
<dbReference type="GO" id="GO:1990246">
    <property type="term" value="C:uniplex complex"/>
    <property type="evidence" value="ECO:0007669"/>
    <property type="project" value="TreeGrafter"/>
</dbReference>
<dbReference type="GO" id="GO:0005758">
    <property type="term" value="C:mitochondrial intermembrane space"/>
    <property type="evidence" value="ECO:0007669"/>
    <property type="project" value="UniProtKB-SubCell"/>
</dbReference>
<feature type="non-terminal residue" evidence="15">
    <location>
        <position position="1"/>
    </location>
</feature>
<evidence type="ECO:0000256" key="2">
    <source>
        <dbReference type="ARBA" id="ARBA00004569"/>
    </source>
</evidence>
<feature type="domain" description="EF-hand" evidence="14">
    <location>
        <begin position="49"/>
        <end position="84"/>
    </location>
</feature>
<comment type="subcellular location">
    <subcellularLocation>
        <location evidence="1">Mitochondrion inner membrane</location>
    </subcellularLocation>
    <subcellularLocation>
        <location evidence="2">Mitochondrion intermembrane space</location>
    </subcellularLocation>
</comment>
<sequence length="178" mass="20433">GAGYLKRADTEKLHEIFLKYATVEKNGEKCITSEDFVRKYLGLFDEDDYNKESVKLIAGIVDMDKDGFISFSEFQAFEGLLCVPDAFQFLHDFHEEYGVEAFKKCDSEGSGFISAADFKEIMMSVKNHLLTKDLKTKVINISFPYYMAFNSLLNNMELIKRVYLNATNGHRTQEVTKE</sequence>
<gene>
    <name evidence="15" type="ORF">OBRU01_11200</name>
</gene>
<keyword evidence="10" id="KW-0406">Ion transport</keyword>
<feature type="non-terminal residue" evidence="15">
    <location>
        <position position="178"/>
    </location>
</feature>
<proteinExistence type="inferred from homology"/>
<evidence type="ECO:0000256" key="13">
    <source>
        <dbReference type="ARBA" id="ARBA00038333"/>
    </source>
</evidence>
<keyword evidence="12" id="KW-0472">Membrane</keyword>
<dbReference type="PROSITE" id="PS00018">
    <property type="entry name" value="EF_HAND_1"/>
    <property type="match status" value="1"/>
</dbReference>
<dbReference type="InterPro" id="IPR011992">
    <property type="entry name" value="EF-hand-dom_pair"/>
</dbReference>
<evidence type="ECO:0000256" key="12">
    <source>
        <dbReference type="ARBA" id="ARBA00023136"/>
    </source>
</evidence>
<dbReference type="SMART" id="SM00054">
    <property type="entry name" value="EFh"/>
    <property type="match status" value="2"/>
</dbReference>